<dbReference type="InterPro" id="IPR036388">
    <property type="entry name" value="WH-like_DNA-bd_sf"/>
</dbReference>
<dbReference type="InterPro" id="IPR005119">
    <property type="entry name" value="LysR_subst-bd"/>
</dbReference>
<dbReference type="AlphaFoldDB" id="A0A931DGC0"/>
<dbReference type="PANTHER" id="PTHR30419">
    <property type="entry name" value="HTH-TYPE TRANSCRIPTIONAL REGULATOR YBHD"/>
    <property type="match status" value="1"/>
</dbReference>
<sequence length="301" mass="32056">MDARQLGYFLAVVDHQGFGRAAEHVHIAQPSLSQAIANLERELGVPLFHRVGRGVVLSEAGRQLVEPARQVLRDLDTARAVAQSVKGLQRGRLDLVSMPSPGIEPLTSMMTRFAAAHPGITLNVDGAFTPDEVVDGVRSGVAEIGLLGSAGDLHAAGLRVLPIEDQPLILISPPDHDLPAGDTVRRTDLRGRRLIVSQRGSLMRRLVDDILASGVQVHIAAEIAHRTSILPLVLAGFGHAVMPSSWTPLAERAGAAIHHIEPASHLRVALVSRPAELTPAARAFLGMAASWSTKPEAPDDL</sequence>
<protein>
    <submittedName>
        <fullName evidence="6">DNA-binding transcriptional LysR family regulator</fullName>
    </submittedName>
</protein>
<feature type="domain" description="HTH lysR-type" evidence="5">
    <location>
        <begin position="1"/>
        <end position="58"/>
    </location>
</feature>
<dbReference type="FunFam" id="1.10.10.10:FF:000001">
    <property type="entry name" value="LysR family transcriptional regulator"/>
    <property type="match status" value="1"/>
</dbReference>
<dbReference type="InterPro" id="IPR000847">
    <property type="entry name" value="LysR_HTH_N"/>
</dbReference>
<dbReference type="InterPro" id="IPR050950">
    <property type="entry name" value="HTH-type_LysR_regulators"/>
</dbReference>
<dbReference type="SUPFAM" id="SSF53850">
    <property type="entry name" value="Periplasmic binding protein-like II"/>
    <property type="match status" value="1"/>
</dbReference>
<dbReference type="GO" id="GO:0005829">
    <property type="term" value="C:cytosol"/>
    <property type="evidence" value="ECO:0007669"/>
    <property type="project" value="TreeGrafter"/>
</dbReference>
<dbReference type="Pfam" id="PF00126">
    <property type="entry name" value="HTH_1"/>
    <property type="match status" value="1"/>
</dbReference>
<proteinExistence type="inferred from homology"/>
<evidence type="ECO:0000256" key="4">
    <source>
        <dbReference type="ARBA" id="ARBA00023163"/>
    </source>
</evidence>
<dbReference type="Proteomes" id="UP000614047">
    <property type="component" value="Unassembled WGS sequence"/>
</dbReference>
<dbReference type="PROSITE" id="PS50931">
    <property type="entry name" value="HTH_LYSR"/>
    <property type="match status" value="1"/>
</dbReference>
<keyword evidence="3 6" id="KW-0238">DNA-binding</keyword>
<dbReference type="InterPro" id="IPR036390">
    <property type="entry name" value="WH_DNA-bd_sf"/>
</dbReference>
<keyword evidence="2" id="KW-0805">Transcription regulation</keyword>
<evidence type="ECO:0000256" key="1">
    <source>
        <dbReference type="ARBA" id="ARBA00009437"/>
    </source>
</evidence>
<dbReference type="PRINTS" id="PR00039">
    <property type="entry name" value="HTHLYSR"/>
</dbReference>
<gene>
    <name evidence="6" type="ORF">IW256_002860</name>
</gene>
<dbReference type="CDD" id="cd05466">
    <property type="entry name" value="PBP2_LTTR_substrate"/>
    <property type="match status" value="1"/>
</dbReference>
<evidence type="ECO:0000256" key="3">
    <source>
        <dbReference type="ARBA" id="ARBA00023125"/>
    </source>
</evidence>
<dbReference type="GO" id="GO:0003700">
    <property type="term" value="F:DNA-binding transcription factor activity"/>
    <property type="evidence" value="ECO:0007669"/>
    <property type="project" value="InterPro"/>
</dbReference>
<keyword evidence="7" id="KW-1185">Reference proteome</keyword>
<comment type="similarity">
    <text evidence="1">Belongs to the LysR transcriptional regulatory family.</text>
</comment>
<dbReference type="SUPFAM" id="SSF46785">
    <property type="entry name" value="Winged helix' DNA-binding domain"/>
    <property type="match status" value="1"/>
</dbReference>
<dbReference type="RefSeq" id="WP_197011432.1">
    <property type="nucleotide sequence ID" value="NZ_BAABES010000005.1"/>
</dbReference>
<evidence type="ECO:0000313" key="6">
    <source>
        <dbReference type="EMBL" id="MBG6088747.1"/>
    </source>
</evidence>
<accession>A0A931DGC0</accession>
<evidence type="ECO:0000256" key="2">
    <source>
        <dbReference type="ARBA" id="ARBA00023015"/>
    </source>
</evidence>
<organism evidence="6 7">
    <name type="scientific">Actinomadura viridis</name>
    <dbReference type="NCBI Taxonomy" id="58110"/>
    <lineage>
        <taxon>Bacteria</taxon>
        <taxon>Bacillati</taxon>
        <taxon>Actinomycetota</taxon>
        <taxon>Actinomycetes</taxon>
        <taxon>Streptosporangiales</taxon>
        <taxon>Thermomonosporaceae</taxon>
        <taxon>Actinomadura</taxon>
    </lineage>
</organism>
<dbReference type="Gene3D" id="3.40.190.290">
    <property type="match status" value="1"/>
</dbReference>
<name>A0A931DGC0_9ACTN</name>
<keyword evidence="4" id="KW-0804">Transcription</keyword>
<evidence type="ECO:0000313" key="7">
    <source>
        <dbReference type="Proteomes" id="UP000614047"/>
    </source>
</evidence>
<dbReference type="Pfam" id="PF03466">
    <property type="entry name" value="LysR_substrate"/>
    <property type="match status" value="1"/>
</dbReference>
<dbReference type="EMBL" id="JADOUA010000001">
    <property type="protein sequence ID" value="MBG6088747.1"/>
    <property type="molecule type" value="Genomic_DNA"/>
</dbReference>
<dbReference type="Gene3D" id="1.10.10.10">
    <property type="entry name" value="Winged helix-like DNA-binding domain superfamily/Winged helix DNA-binding domain"/>
    <property type="match status" value="1"/>
</dbReference>
<dbReference type="GO" id="GO:0003677">
    <property type="term" value="F:DNA binding"/>
    <property type="evidence" value="ECO:0007669"/>
    <property type="project" value="UniProtKB-KW"/>
</dbReference>
<reference evidence="6" key="1">
    <citation type="submission" date="2020-11" db="EMBL/GenBank/DDBJ databases">
        <title>Sequencing the genomes of 1000 actinobacteria strains.</title>
        <authorList>
            <person name="Klenk H.-P."/>
        </authorList>
    </citation>
    <scope>NUCLEOTIDE SEQUENCE</scope>
    <source>
        <strain evidence="6">DSM 43175</strain>
    </source>
</reference>
<comment type="caution">
    <text evidence="6">The sequence shown here is derived from an EMBL/GenBank/DDBJ whole genome shotgun (WGS) entry which is preliminary data.</text>
</comment>
<evidence type="ECO:0000259" key="5">
    <source>
        <dbReference type="PROSITE" id="PS50931"/>
    </source>
</evidence>